<dbReference type="OrthoDB" id="2119217at2759"/>
<sequence length="139" mass="14711">MADSESDQGAEIHENQPFDESLEVPDSEEVASVYTPSPRVPAPGQRGRSRGDTPPDSRMSNNYEDDIMTSTGAPGVDDGGGGDMPKPTHAPSGGAGPHSAHQFDEDDDDDDDEDGDDSEESEDDDENGEQIEGTLCNNS</sequence>
<feature type="compositionally biased region" description="Acidic residues" evidence="1">
    <location>
        <begin position="20"/>
        <end position="29"/>
    </location>
</feature>
<proteinExistence type="predicted"/>
<evidence type="ECO:0000313" key="2">
    <source>
        <dbReference type="EMBL" id="KAF6029667.1"/>
    </source>
</evidence>
<reference evidence="2" key="1">
    <citation type="submission" date="2020-06" db="EMBL/GenBank/DDBJ databases">
        <title>Draft genome of Bugula neritina, a colonial animal packing powerful symbionts and potential medicines.</title>
        <authorList>
            <person name="Rayko M."/>
        </authorList>
    </citation>
    <scope>NUCLEOTIDE SEQUENCE [LARGE SCALE GENOMIC DNA]</scope>
    <source>
        <strain evidence="2">Kwan_BN1</strain>
    </source>
</reference>
<comment type="caution">
    <text evidence="2">The sequence shown here is derived from an EMBL/GenBank/DDBJ whole genome shotgun (WGS) entry which is preliminary data.</text>
</comment>
<accession>A0A7J7JUN5</accession>
<dbReference type="Proteomes" id="UP000593567">
    <property type="component" value="Unassembled WGS sequence"/>
</dbReference>
<dbReference type="AlphaFoldDB" id="A0A7J7JUN5"/>
<name>A0A7J7JUN5_BUGNE</name>
<protein>
    <submittedName>
        <fullName evidence="2">IFT46</fullName>
    </submittedName>
</protein>
<feature type="compositionally biased region" description="Acidic residues" evidence="1">
    <location>
        <begin position="104"/>
        <end position="129"/>
    </location>
</feature>
<evidence type="ECO:0000256" key="1">
    <source>
        <dbReference type="SAM" id="MobiDB-lite"/>
    </source>
</evidence>
<dbReference type="EMBL" id="VXIV02001797">
    <property type="protein sequence ID" value="KAF6029667.1"/>
    <property type="molecule type" value="Genomic_DNA"/>
</dbReference>
<keyword evidence="3" id="KW-1185">Reference proteome</keyword>
<feature type="compositionally biased region" description="Polar residues" evidence="1">
    <location>
        <begin position="58"/>
        <end position="72"/>
    </location>
</feature>
<evidence type="ECO:0000313" key="3">
    <source>
        <dbReference type="Proteomes" id="UP000593567"/>
    </source>
</evidence>
<feature type="region of interest" description="Disordered" evidence="1">
    <location>
        <begin position="1"/>
        <end position="139"/>
    </location>
</feature>
<organism evidence="2 3">
    <name type="scientific">Bugula neritina</name>
    <name type="common">Brown bryozoan</name>
    <name type="synonym">Sertularia neritina</name>
    <dbReference type="NCBI Taxonomy" id="10212"/>
    <lineage>
        <taxon>Eukaryota</taxon>
        <taxon>Metazoa</taxon>
        <taxon>Spiralia</taxon>
        <taxon>Lophotrochozoa</taxon>
        <taxon>Bryozoa</taxon>
        <taxon>Gymnolaemata</taxon>
        <taxon>Cheilostomatida</taxon>
        <taxon>Flustrina</taxon>
        <taxon>Buguloidea</taxon>
        <taxon>Bugulidae</taxon>
        <taxon>Bugula</taxon>
    </lineage>
</organism>
<gene>
    <name evidence="2" type="ORF">EB796_011998</name>
</gene>